<protein>
    <submittedName>
        <fullName evidence="6">Carnitine catabolism transcriptional activator</fullName>
    </submittedName>
</protein>
<keyword evidence="1" id="KW-0805">Transcription regulation</keyword>
<dbReference type="SUPFAM" id="SSF46689">
    <property type="entry name" value="Homeodomain-like"/>
    <property type="match status" value="2"/>
</dbReference>
<dbReference type="InterPro" id="IPR002818">
    <property type="entry name" value="DJ-1/PfpI"/>
</dbReference>
<evidence type="ECO:0000313" key="7">
    <source>
        <dbReference type="Proteomes" id="UP000048926"/>
    </source>
</evidence>
<dbReference type="InterPro" id="IPR009057">
    <property type="entry name" value="Homeodomain-like_sf"/>
</dbReference>
<proteinExistence type="predicted"/>
<dbReference type="Proteomes" id="UP000048926">
    <property type="component" value="Unassembled WGS sequence"/>
</dbReference>
<dbReference type="SUPFAM" id="SSF52317">
    <property type="entry name" value="Class I glutamine amidotransferase-like"/>
    <property type="match status" value="1"/>
</dbReference>
<evidence type="ECO:0000256" key="4">
    <source>
        <dbReference type="SAM" id="MobiDB-lite"/>
    </source>
</evidence>
<dbReference type="Gene3D" id="3.40.50.880">
    <property type="match status" value="1"/>
</dbReference>
<dbReference type="EMBL" id="CXST01000002">
    <property type="protein sequence ID" value="CTQ45028.1"/>
    <property type="molecule type" value="Genomic_DNA"/>
</dbReference>
<dbReference type="PROSITE" id="PS01124">
    <property type="entry name" value="HTH_ARAC_FAMILY_2"/>
    <property type="match status" value="1"/>
</dbReference>
<dbReference type="GO" id="GO:0043565">
    <property type="term" value="F:sequence-specific DNA binding"/>
    <property type="evidence" value="ECO:0007669"/>
    <property type="project" value="InterPro"/>
</dbReference>
<dbReference type="InterPro" id="IPR018060">
    <property type="entry name" value="HTH_AraC"/>
</dbReference>
<dbReference type="Pfam" id="PF01965">
    <property type="entry name" value="DJ-1_PfpI"/>
    <property type="match status" value="1"/>
</dbReference>
<dbReference type="SMART" id="SM00342">
    <property type="entry name" value="HTH_ARAC"/>
    <property type="match status" value="1"/>
</dbReference>
<dbReference type="PANTHER" id="PTHR43130">
    <property type="entry name" value="ARAC-FAMILY TRANSCRIPTIONAL REGULATOR"/>
    <property type="match status" value="1"/>
</dbReference>
<evidence type="ECO:0000256" key="3">
    <source>
        <dbReference type="ARBA" id="ARBA00023163"/>
    </source>
</evidence>
<sequence length="354" mass="39064">MSARLDEAQVSPGRKSSPAPGRSEGDDGGEALASRTVEICFLLMRNFSLLSFASAIEPLRIANKVLKRKAFTYRCCSLDGSDAVASNGSTIRADCAIGDVERPDLLAVCSSDDVERIGLTLAQKVAIRKLANRSSRIAGICTGAYVLADFGLLDNRNCTIHWEYADFFKERFPDARLVDSLIQTDGKYMTCAGGTSALDLMIGFVAQVHGGAVAADVAEIALHHDWRSGNERQHKHMRDDLESVSQRVRSSIALMTENVVEPLSLQEIAQKLDVSPRQLQREFQKYLKCSPQEYYAKVRLDIARQLVCRTSMRMIDIAMACGFASASHFSKRYRSALGTSPAADRQQHGRVFEF</sequence>
<dbReference type="InterPro" id="IPR018062">
    <property type="entry name" value="HTH_AraC-typ_CS"/>
</dbReference>
<dbReference type="PROSITE" id="PS00041">
    <property type="entry name" value="HTH_ARAC_FAMILY_1"/>
    <property type="match status" value="1"/>
</dbReference>
<keyword evidence="7" id="KW-1185">Reference proteome</keyword>
<dbReference type="Pfam" id="PF12833">
    <property type="entry name" value="HTH_18"/>
    <property type="match status" value="1"/>
</dbReference>
<gene>
    <name evidence="6" type="primary">cdhR_7</name>
    <name evidence="6" type="ORF">LAL4801_03475</name>
</gene>
<reference evidence="7" key="1">
    <citation type="submission" date="2015-07" db="EMBL/GenBank/DDBJ databases">
        <authorList>
            <person name="Rodrigo-Torres Lidia"/>
            <person name="Arahal R.David."/>
        </authorList>
    </citation>
    <scope>NUCLEOTIDE SEQUENCE [LARGE SCALE GENOMIC DNA]</scope>
    <source>
        <strain evidence="7">CECT 4801</strain>
    </source>
</reference>
<dbReference type="CDD" id="cd03136">
    <property type="entry name" value="GATase1_AraC_ArgR_like"/>
    <property type="match status" value="1"/>
</dbReference>
<dbReference type="GO" id="GO:0003700">
    <property type="term" value="F:DNA-binding transcription factor activity"/>
    <property type="evidence" value="ECO:0007669"/>
    <property type="project" value="InterPro"/>
</dbReference>
<feature type="domain" description="HTH araC/xylS-type" evidence="5">
    <location>
        <begin position="249"/>
        <end position="347"/>
    </location>
</feature>
<dbReference type="InterPro" id="IPR029062">
    <property type="entry name" value="Class_I_gatase-like"/>
</dbReference>
<evidence type="ECO:0000313" key="6">
    <source>
        <dbReference type="EMBL" id="CTQ45028.1"/>
    </source>
</evidence>
<evidence type="ECO:0000256" key="2">
    <source>
        <dbReference type="ARBA" id="ARBA00023125"/>
    </source>
</evidence>
<evidence type="ECO:0000256" key="1">
    <source>
        <dbReference type="ARBA" id="ARBA00023015"/>
    </source>
</evidence>
<keyword evidence="2" id="KW-0238">DNA-binding</keyword>
<dbReference type="STRING" id="187304.B0E33_05965"/>
<name>A0A0M6Y5R9_9HYPH</name>
<feature type="region of interest" description="Disordered" evidence="4">
    <location>
        <begin position="1"/>
        <end position="29"/>
    </location>
</feature>
<dbReference type="AlphaFoldDB" id="A0A0M6Y5R9"/>
<evidence type="ECO:0000259" key="5">
    <source>
        <dbReference type="PROSITE" id="PS01124"/>
    </source>
</evidence>
<accession>A0A0M6Y5R9</accession>
<dbReference type="InterPro" id="IPR052158">
    <property type="entry name" value="INH-QAR"/>
</dbReference>
<keyword evidence="3" id="KW-0804">Transcription</keyword>
<organism evidence="6 7">
    <name type="scientific">Roseibium aggregatum</name>
    <dbReference type="NCBI Taxonomy" id="187304"/>
    <lineage>
        <taxon>Bacteria</taxon>
        <taxon>Pseudomonadati</taxon>
        <taxon>Pseudomonadota</taxon>
        <taxon>Alphaproteobacteria</taxon>
        <taxon>Hyphomicrobiales</taxon>
        <taxon>Stappiaceae</taxon>
        <taxon>Roseibium</taxon>
    </lineage>
</organism>
<dbReference type="Gene3D" id="1.10.10.60">
    <property type="entry name" value="Homeodomain-like"/>
    <property type="match status" value="1"/>
</dbReference>
<dbReference type="PANTHER" id="PTHR43130:SF3">
    <property type="entry name" value="HTH-TYPE TRANSCRIPTIONAL REGULATOR RV1931C"/>
    <property type="match status" value="1"/>
</dbReference>